<dbReference type="GO" id="GO:0046872">
    <property type="term" value="F:metal ion binding"/>
    <property type="evidence" value="ECO:0007669"/>
    <property type="project" value="UniProtKB-KW"/>
</dbReference>
<feature type="domain" description="PIN" evidence="7">
    <location>
        <begin position="3"/>
        <end position="116"/>
    </location>
</feature>
<evidence type="ECO:0000259" key="7">
    <source>
        <dbReference type="Pfam" id="PF01850"/>
    </source>
</evidence>
<proteinExistence type="inferred from homology"/>
<name>A0A6J6EZM6_9ZZZZ</name>
<evidence type="ECO:0000256" key="2">
    <source>
        <dbReference type="ARBA" id="ARBA00022722"/>
    </source>
</evidence>
<dbReference type="PANTHER" id="PTHR33653">
    <property type="entry name" value="RIBONUCLEASE VAPC2"/>
    <property type="match status" value="1"/>
</dbReference>
<dbReference type="PANTHER" id="PTHR33653:SF1">
    <property type="entry name" value="RIBONUCLEASE VAPC2"/>
    <property type="match status" value="1"/>
</dbReference>
<reference evidence="8" key="1">
    <citation type="submission" date="2020-05" db="EMBL/GenBank/DDBJ databases">
        <authorList>
            <person name="Chiriac C."/>
            <person name="Salcher M."/>
            <person name="Ghai R."/>
            <person name="Kavagutti S V."/>
        </authorList>
    </citation>
    <scope>NUCLEOTIDE SEQUENCE</scope>
</reference>
<evidence type="ECO:0000256" key="6">
    <source>
        <dbReference type="ARBA" id="ARBA00038093"/>
    </source>
</evidence>
<dbReference type="CDD" id="cd09881">
    <property type="entry name" value="PIN_VapC4-5_FitB-like"/>
    <property type="match status" value="1"/>
</dbReference>
<evidence type="ECO:0000256" key="3">
    <source>
        <dbReference type="ARBA" id="ARBA00022723"/>
    </source>
</evidence>
<dbReference type="Pfam" id="PF01850">
    <property type="entry name" value="PIN"/>
    <property type="match status" value="1"/>
</dbReference>
<dbReference type="SUPFAM" id="SSF88723">
    <property type="entry name" value="PIN domain-like"/>
    <property type="match status" value="1"/>
</dbReference>
<keyword evidence="5" id="KW-0460">Magnesium</keyword>
<accession>A0A6J6EZM6</accession>
<keyword evidence="3" id="KW-0479">Metal-binding</keyword>
<gene>
    <name evidence="8" type="ORF">UFOPK1684_01347</name>
</gene>
<evidence type="ECO:0000256" key="1">
    <source>
        <dbReference type="ARBA" id="ARBA00001946"/>
    </source>
</evidence>
<evidence type="ECO:0000256" key="5">
    <source>
        <dbReference type="ARBA" id="ARBA00022842"/>
    </source>
</evidence>
<dbReference type="InterPro" id="IPR050556">
    <property type="entry name" value="Type_II_TA_system_RNase"/>
</dbReference>
<comment type="similarity">
    <text evidence="6">Belongs to the PINc/VapC protein family.</text>
</comment>
<dbReference type="GO" id="GO:0016787">
    <property type="term" value="F:hydrolase activity"/>
    <property type="evidence" value="ECO:0007669"/>
    <property type="project" value="UniProtKB-KW"/>
</dbReference>
<evidence type="ECO:0000313" key="8">
    <source>
        <dbReference type="EMBL" id="CAB4580223.1"/>
    </source>
</evidence>
<keyword evidence="4" id="KW-0378">Hydrolase</keyword>
<protein>
    <submittedName>
        <fullName evidence="8">Unannotated protein</fullName>
    </submittedName>
</protein>
<dbReference type="GO" id="GO:0004518">
    <property type="term" value="F:nuclease activity"/>
    <property type="evidence" value="ECO:0007669"/>
    <property type="project" value="UniProtKB-KW"/>
</dbReference>
<dbReference type="InterPro" id="IPR029060">
    <property type="entry name" value="PIN-like_dom_sf"/>
</dbReference>
<comment type="cofactor">
    <cofactor evidence="1">
        <name>Mg(2+)</name>
        <dbReference type="ChEBI" id="CHEBI:18420"/>
    </cofactor>
</comment>
<dbReference type="EMBL" id="CAEZTM010000086">
    <property type="protein sequence ID" value="CAB4580223.1"/>
    <property type="molecule type" value="Genomic_DNA"/>
</dbReference>
<sequence>MFLLDTDICSEAVMGNERVFERLGALDRDAWAISSLVYAELQFGLDKGKLAPRSHTALDKFLRAAPLVPFDRGAAREAALVRFELEGQGRPSGVVDQLIAGHARYLRATLVTGNTSHFQWVKGLALENWREPGVAGG</sequence>
<dbReference type="Gene3D" id="3.40.50.1010">
    <property type="entry name" value="5'-nuclease"/>
    <property type="match status" value="1"/>
</dbReference>
<dbReference type="AlphaFoldDB" id="A0A6J6EZM6"/>
<organism evidence="8">
    <name type="scientific">freshwater metagenome</name>
    <dbReference type="NCBI Taxonomy" id="449393"/>
    <lineage>
        <taxon>unclassified sequences</taxon>
        <taxon>metagenomes</taxon>
        <taxon>ecological metagenomes</taxon>
    </lineage>
</organism>
<dbReference type="InterPro" id="IPR002716">
    <property type="entry name" value="PIN_dom"/>
</dbReference>
<evidence type="ECO:0000256" key="4">
    <source>
        <dbReference type="ARBA" id="ARBA00022801"/>
    </source>
</evidence>
<keyword evidence="2" id="KW-0540">Nuclease</keyword>